<dbReference type="Proteomes" id="UP000823619">
    <property type="component" value="Unassembled WGS sequence"/>
</dbReference>
<dbReference type="Gene3D" id="3.40.50.1220">
    <property type="entry name" value="TPP-binding domain"/>
    <property type="match status" value="1"/>
</dbReference>
<gene>
    <name evidence="1" type="ORF">IAC23_05015</name>
</gene>
<dbReference type="EMBL" id="JADIMO010000060">
    <property type="protein sequence ID" value="MBO8445041.1"/>
    <property type="molecule type" value="Genomic_DNA"/>
</dbReference>
<proteinExistence type="predicted"/>
<dbReference type="InterPro" id="IPR029035">
    <property type="entry name" value="DHS-like_NAD/FAD-binding_dom"/>
</dbReference>
<comment type="caution">
    <text evidence="1">The sequence shown here is derived from an EMBL/GenBank/DDBJ whole genome shotgun (WGS) entry which is preliminary data.</text>
</comment>
<name>A0A9D9EBU6_9BACT</name>
<evidence type="ECO:0008006" key="3">
    <source>
        <dbReference type="Google" id="ProtNLM"/>
    </source>
</evidence>
<accession>A0A9D9EBU6</accession>
<dbReference type="AlphaFoldDB" id="A0A9D9EBU6"/>
<evidence type="ECO:0000313" key="2">
    <source>
        <dbReference type="Proteomes" id="UP000823619"/>
    </source>
</evidence>
<evidence type="ECO:0000313" key="1">
    <source>
        <dbReference type="EMBL" id="MBO8445041.1"/>
    </source>
</evidence>
<reference evidence="1" key="1">
    <citation type="submission" date="2020-10" db="EMBL/GenBank/DDBJ databases">
        <authorList>
            <person name="Gilroy R."/>
        </authorList>
    </citation>
    <scope>NUCLEOTIDE SEQUENCE</scope>
    <source>
        <strain evidence="1">D5-748</strain>
    </source>
</reference>
<organism evidence="1 2">
    <name type="scientific">Candidatus Cryptobacteroides merdavium</name>
    <dbReference type="NCBI Taxonomy" id="2840769"/>
    <lineage>
        <taxon>Bacteria</taxon>
        <taxon>Pseudomonadati</taxon>
        <taxon>Bacteroidota</taxon>
        <taxon>Bacteroidia</taxon>
        <taxon>Bacteroidales</taxon>
        <taxon>Candidatus Cryptobacteroides</taxon>
    </lineage>
</organism>
<protein>
    <recommendedName>
        <fullName evidence="3">Deacetylase sirtuin-type domain-containing protein</fullName>
    </recommendedName>
</protein>
<dbReference type="SUPFAM" id="SSF52467">
    <property type="entry name" value="DHS-like NAD/FAD-binding domain"/>
    <property type="match status" value="1"/>
</dbReference>
<sequence length="168" mass="19453">MDGQFEKAGFDRDRIFAVQGDYAYLQCAAGCHDRLYYNEGLVHEMSRQTADCRIPSSLVPRCPVCGGQMDVNLRKDGNFVQDTRWYDSRDRYLSFMRKACRRNTLLLELGVGYNTPAIIRFPFEELASQYANITLARINRDHVEKQAPVRSFIPFRENMGRIISDILK</sequence>
<reference evidence="1" key="2">
    <citation type="journal article" date="2021" name="PeerJ">
        <title>Extensive microbial diversity within the chicken gut microbiome revealed by metagenomics and culture.</title>
        <authorList>
            <person name="Gilroy R."/>
            <person name="Ravi A."/>
            <person name="Getino M."/>
            <person name="Pursley I."/>
            <person name="Horton D.L."/>
            <person name="Alikhan N.F."/>
            <person name="Baker D."/>
            <person name="Gharbi K."/>
            <person name="Hall N."/>
            <person name="Watson M."/>
            <person name="Adriaenssens E.M."/>
            <person name="Foster-Nyarko E."/>
            <person name="Jarju S."/>
            <person name="Secka A."/>
            <person name="Antonio M."/>
            <person name="Oren A."/>
            <person name="Chaudhuri R.R."/>
            <person name="La Ragione R."/>
            <person name="Hildebrand F."/>
            <person name="Pallen M.J."/>
        </authorList>
    </citation>
    <scope>NUCLEOTIDE SEQUENCE</scope>
    <source>
        <strain evidence="1">D5-748</strain>
    </source>
</reference>